<accession>A0ABU4GJV4</accession>
<dbReference type="Proteomes" id="UP001276854">
    <property type="component" value="Unassembled WGS sequence"/>
</dbReference>
<organism evidence="9 10">
    <name type="scientific">Clostridium boliviensis</name>
    <dbReference type="NCBI Taxonomy" id="318465"/>
    <lineage>
        <taxon>Bacteria</taxon>
        <taxon>Bacillati</taxon>
        <taxon>Bacillota</taxon>
        <taxon>Clostridia</taxon>
        <taxon>Eubacteriales</taxon>
        <taxon>Clostridiaceae</taxon>
        <taxon>Clostridium</taxon>
    </lineage>
</organism>
<keyword evidence="3" id="KW-0813">Transport</keyword>
<evidence type="ECO:0000256" key="6">
    <source>
        <dbReference type="ARBA" id="ARBA00022989"/>
    </source>
</evidence>
<protein>
    <submittedName>
        <fullName evidence="9">AzlC family ABC transporter permease</fullName>
    </submittedName>
</protein>
<sequence length="237" mass="26812">MMKKQHKRMEALQYAFPKTVPVMAGYLVLGAAFGILMRVNGFGIVWALLWSVFVYAGSLQYLGITFFTAAVNPWYALLMSVMLNARHLFYGLSMLDRLKGAGKFRPYLIFSLTDETFSVLCSEEVPDHLPGDWVYFFISLLDQFYWVMGTLLGAAAGAMLRFDTAGMDFALTALFTVIFIDQWKARKNRRAELTGVFSSVICVLIFGKDVFIIPAMLMILSVITIGYLKRKDKEEPI</sequence>
<evidence type="ECO:0000256" key="4">
    <source>
        <dbReference type="ARBA" id="ARBA00022475"/>
    </source>
</evidence>
<feature type="transmembrane region" description="Helical" evidence="8">
    <location>
        <begin position="195"/>
        <end position="228"/>
    </location>
</feature>
<keyword evidence="7 8" id="KW-0472">Membrane</keyword>
<evidence type="ECO:0000313" key="9">
    <source>
        <dbReference type="EMBL" id="MDW2797250.1"/>
    </source>
</evidence>
<evidence type="ECO:0000256" key="3">
    <source>
        <dbReference type="ARBA" id="ARBA00022448"/>
    </source>
</evidence>
<reference evidence="9 10" key="1">
    <citation type="submission" date="2023-10" db="EMBL/GenBank/DDBJ databases">
        <title>A novel Glycoside Hydrolase 43-Like Enzyme from Clostrdium boliviensis is an Endo-xylanase, and a Candidate for Xylooligosaccharides Production from Different Xylan Substrates.</title>
        <authorList>
            <person name="Alvarez M.T."/>
            <person name="Rocabado-Villegas L.R."/>
            <person name="Salas-Veizaga D.M."/>
            <person name="Linares-Pasten J.A."/>
            <person name="Gudmundsdottir E.E."/>
            <person name="Hreggvidsson G.O."/>
            <person name="Adlercreutz P."/>
            <person name="Nordberg Karlsson E."/>
        </authorList>
    </citation>
    <scope>NUCLEOTIDE SEQUENCE [LARGE SCALE GENOMIC DNA]</scope>
    <source>
        <strain evidence="9 10">E-1</strain>
    </source>
</reference>
<evidence type="ECO:0000256" key="5">
    <source>
        <dbReference type="ARBA" id="ARBA00022692"/>
    </source>
</evidence>
<feature type="transmembrane region" description="Helical" evidence="8">
    <location>
        <begin position="133"/>
        <end position="158"/>
    </location>
</feature>
<dbReference type="EMBL" id="JAWONS010000109">
    <property type="protein sequence ID" value="MDW2797250.1"/>
    <property type="molecule type" value="Genomic_DNA"/>
</dbReference>
<dbReference type="PANTHER" id="PTHR34979:SF1">
    <property type="entry name" value="INNER MEMBRANE PROTEIN YGAZ"/>
    <property type="match status" value="1"/>
</dbReference>
<keyword evidence="10" id="KW-1185">Reference proteome</keyword>
<evidence type="ECO:0000256" key="2">
    <source>
        <dbReference type="ARBA" id="ARBA00010735"/>
    </source>
</evidence>
<keyword evidence="6 8" id="KW-1133">Transmembrane helix</keyword>
<feature type="transmembrane region" description="Helical" evidence="8">
    <location>
        <begin position="74"/>
        <end position="92"/>
    </location>
</feature>
<feature type="transmembrane region" description="Helical" evidence="8">
    <location>
        <begin position="43"/>
        <end position="62"/>
    </location>
</feature>
<gene>
    <name evidence="9" type="ORF">RZO55_06635</name>
</gene>
<dbReference type="PANTHER" id="PTHR34979">
    <property type="entry name" value="INNER MEMBRANE PROTEIN YGAZ"/>
    <property type="match status" value="1"/>
</dbReference>
<name>A0ABU4GJV4_9CLOT</name>
<proteinExistence type="inferred from homology"/>
<dbReference type="InterPro" id="IPR011606">
    <property type="entry name" value="Brnchd-chn_aa_trnsp_permease"/>
</dbReference>
<dbReference type="Pfam" id="PF03591">
    <property type="entry name" value="AzlC"/>
    <property type="match status" value="1"/>
</dbReference>
<comment type="subcellular location">
    <subcellularLocation>
        <location evidence="1">Cell membrane</location>
        <topology evidence="1">Multi-pass membrane protein</topology>
    </subcellularLocation>
</comment>
<feature type="transmembrane region" description="Helical" evidence="8">
    <location>
        <begin position="20"/>
        <end position="37"/>
    </location>
</feature>
<evidence type="ECO:0000256" key="7">
    <source>
        <dbReference type="ARBA" id="ARBA00023136"/>
    </source>
</evidence>
<evidence type="ECO:0000313" key="10">
    <source>
        <dbReference type="Proteomes" id="UP001276854"/>
    </source>
</evidence>
<evidence type="ECO:0000256" key="8">
    <source>
        <dbReference type="SAM" id="Phobius"/>
    </source>
</evidence>
<comment type="similarity">
    <text evidence="2">Belongs to the AzlC family.</text>
</comment>
<comment type="caution">
    <text evidence="9">The sequence shown here is derived from an EMBL/GenBank/DDBJ whole genome shotgun (WGS) entry which is preliminary data.</text>
</comment>
<keyword evidence="4" id="KW-1003">Cell membrane</keyword>
<dbReference type="RefSeq" id="WP_318063505.1">
    <property type="nucleotide sequence ID" value="NZ_JAWONS010000109.1"/>
</dbReference>
<evidence type="ECO:0000256" key="1">
    <source>
        <dbReference type="ARBA" id="ARBA00004651"/>
    </source>
</evidence>
<keyword evidence="5 8" id="KW-0812">Transmembrane</keyword>